<proteinExistence type="predicted"/>
<dbReference type="Gene3D" id="3.30.428.10">
    <property type="entry name" value="HIT-like"/>
    <property type="match status" value="1"/>
</dbReference>
<dbReference type="OrthoDB" id="9784774at2"/>
<evidence type="ECO:0000256" key="3">
    <source>
        <dbReference type="PROSITE-ProRule" id="PRU00464"/>
    </source>
</evidence>
<dbReference type="InterPro" id="IPR011146">
    <property type="entry name" value="HIT-like"/>
</dbReference>
<dbReference type="GO" id="GO:0003824">
    <property type="term" value="F:catalytic activity"/>
    <property type="evidence" value="ECO:0007669"/>
    <property type="project" value="InterPro"/>
</dbReference>
<evidence type="ECO:0000256" key="4">
    <source>
        <dbReference type="SAM" id="Phobius"/>
    </source>
</evidence>
<feature type="active site" description="Tele-AMP-histidine intermediate" evidence="1">
    <location>
        <position position="104"/>
    </location>
</feature>
<dbReference type="InterPro" id="IPR001310">
    <property type="entry name" value="Histidine_triad_HIT"/>
</dbReference>
<dbReference type="Proteomes" id="UP000198327">
    <property type="component" value="Unassembled WGS sequence"/>
</dbReference>
<feature type="transmembrane region" description="Helical" evidence="4">
    <location>
        <begin position="199"/>
        <end position="219"/>
    </location>
</feature>
<keyword evidence="4" id="KW-1133">Transmembrane helix</keyword>
<dbReference type="PANTHER" id="PTHR46648">
    <property type="entry name" value="HIT FAMILY PROTEIN 1"/>
    <property type="match status" value="1"/>
</dbReference>
<dbReference type="GO" id="GO:0009117">
    <property type="term" value="P:nucleotide metabolic process"/>
    <property type="evidence" value="ECO:0007669"/>
    <property type="project" value="TreeGrafter"/>
</dbReference>
<evidence type="ECO:0000256" key="2">
    <source>
        <dbReference type="PIRSR" id="PIRSR601310-3"/>
    </source>
</evidence>
<dbReference type="InterPro" id="IPR036265">
    <property type="entry name" value="HIT-like_sf"/>
</dbReference>
<dbReference type="SUPFAM" id="SSF54197">
    <property type="entry name" value="HIT-like"/>
    <property type="match status" value="1"/>
</dbReference>
<feature type="short sequence motif" description="Histidine triad motif" evidence="2 3">
    <location>
        <begin position="102"/>
        <end position="106"/>
    </location>
</feature>
<protein>
    <submittedName>
        <fullName evidence="6">Histidine triad (HIT) family protein</fullName>
    </submittedName>
</protein>
<feature type="transmembrane region" description="Helical" evidence="4">
    <location>
        <begin position="264"/>
        <end position="290"/>
    </location>
</feature>
<evidence type="ECO:0000313" key="6">
    <source>
        <dbReference type="EMBL" id="SNT50194.1"/>
    </source>
</evidence>
<name>A0A239N6X7_9NOCA</name>
<evidence type="ECO:0000256" key="1">
    <source>
        <dbReference type="PIRSR" id="PIRSR601310-1"/>
    </source>
</evidence>
<keyword evidence="7" id="KW-1185">Reference proteome</keyword>
<dbReference type="AlphaFoldDB" id="A0A239N6X7"/>
<dbReference type="PANTHER" id="PTHR46648:SF1">
    <property type="entry name" value="ADENOSINE 5'-MONOPHOSPHORAMIDASE HNT1"/>
    <property type="match status" value="1"/>
</dbReference>
<dbReference type="EMBL" id="FZOW01000030">
    <property type="protein sequence ID" value="SNT50194.1"/>
    <property type="molecule type" value="Genomic_DNA"/>
</dbReference>
<keyword evidence="4" id="KW-0812">Transmembrane</keyword>
<reference evidence="7" key="1">
    <citation type="submission" date="2017-06" db="EMBL/GenBank/DDBJ databases">
        <authorList>
            <person name="Varghese N."/>
            <person name="Submissions S."/>
        </authorList>
    </citation>
    <scope>NUCLEOTIDE SEQUENCE [LARGE SCALE GENOMIC DNA]</scope>
    <source>
        <strain evidence="7">JCM 23211</strain>
    </source>
</reference>
<dbReference type="PROSITE" id="PS51084">
    <property type="entry name" value="HIT_2"/>
    <property type="match status" value="1"/>
</dbReference>
<dbReference type="RefSeq" id="WP_089252484.1">
    <property type="nucleotide sequence ID" value="NZ_FZOW01000030.1"/>
</dbReference>
<accession>A0A239N6X7</accession>
<feature type="domain" description="HIT" evidence="5">
    <location>
        <begin position="9"/>
        <end position="117"/>
    </location>
</feature>
<evidence type="ECO:0000259" key="5">
    <source>
        <dbReference type="PROSITE" id="PS51084"/>
    </source>
</evidence>
<dbReference type="Pfam" id="PF01230">
    <property type="entry name" value="HIT"/>
    <property type="match status" value="1"/>
</dbReference>
<keyword evidence="4" id="KW-0472">Membrane</keyword>
<organism evidence="6 7">
    <name type="scientific">Rhodococcoides kyotonense</name>
    <dbReference type="NCBI Taxonomy" id="398843"/>
    <lineage>
        <taxon>Bacteria</taxon>
        <taxon>Bacillati</taxon>
        <taxon>Actinomycetota</taxon>
        <taxon>Actinomycetes</taxon>
        <taxon>Mycobacteriales</taxon>
        <taxon>Nocardiaceae</taxon>
        <taxon>Rhodococcoides</taxon>
    </lineage>
</organism>
<evidence type="ECO:0000313" key="7">
    <source>
        <dbReference type="Proteomes" id="UP000198327"/>
    </source>
</evidence>
<gene>
    <name evidence="6" type="ORF">SAMN05421642_13012</name>
</gene>
<sequence length="297" mass="32153">MSNDGPDCAFCEIVAGNDPNVREVYRDDRVVAFFPLEPATRGHTLIVPHRHVPDVWGLKSSETAALSESAISIAHALRGALSPDGLNLIQSNGHAATQTVPHVHVHVVPRWDGDRMPALWPTGSTESASSLDSAARAIREALETDSTRTPPSAEDRRQHLSFIQSVITRMSQASATAKTWALPIVTATYGYALTQSSPLVAIVGILALLVFGILDANYLKQERAFRTLYDEVASGDNVPLFSMNPALAGTEGRNRNYWPDRRDILSWAVAPVYGPLLLAGLGIVLTPWLASLISRCS</sequence>